<accession>A0AAV5A1E2</accession>
<feature type="region of interest" description="Disordered" evidence="4">
    <location>
        <begin position="1"/>
        <end position="38"/>
    </location>
</feature>
<evidence type="ECO:0000256" key="3">
    <source>
        <dbReference type="RuleBase" id="RU361235"/>
    </source>
</evidence>
<dbReference type="AlphaFoldDB" id="A0AAV5A1E2"/>
<feature type="compositionally biased region" description="Polar residues" evidence="4">
    <location>
        <begin position="1"/>
        <end position="11"/>
    </location>
</feature>
<dbReference type="Gene3D" id="3.40.50.1820">
    <property type="entry name" value="alpha/beta hydrolase"/>
    <property type="match status" value="1"/>
</dbReference>
<sequence>MEDAVQPTNDGQAGDADPRDKVGYGKPTENPFLQFGSPHSLSSPSHAVAAETEEIYVNPAYRLSAFGFLASDQPDISGNFGFKDQWTALEWVRDNIAVFGGNPDDIRISGLSAGAHSVHQLLHHVARLPAGVGSPFHRACLQSNAIVTNPKTPHELRAQYEALLQSLNIDPHDKESLSNLKDFKQTPWERITYEIENNLIQYGTFRGTSDGSFLPASNANGNGNNDGEMEFQASPEFANKLKEKGVRSIIIGDLTEEWYLYSIAHPIESVKDIEPNLKRYYPDYAVERLLKAFDPLPPNASPEECAKLYGRILSDGQGRFILCCGYFFNITTNIKQVHLPVRLLHRDLKKHGFPVLRYEIQWTPPQVRQEGYVTHGTDRSLWAFLTDVLTPDQVPVARLWLKTINAEIENIEIKGLNHDIDVILTLKKDCTIGWTKDTRWEEMAKLDRILNGQT</sequence>
<dbReference type="PANTHER" id="PTHR43142">
    <property type="entry name" value="CARBOXYLIC ESTER HYDROLASE"/>
    <property type="match status" value="1"/>
</dbReference>
<dbReference type="InterPro" id="IPR002018">
    <property type="entry name" value="CarbesteraseB"/>
</dbReference>
<name>A0AAV5A1E2_9AGAM</name>
<feature type="domain" description="Carboxylesterase type B" evidence="5">
    <location>
        <begin position="46"/>
        <end position="218"/>
    </location>
</feature>
<dbReference type="PANTHER" id="PTHR43142:SF1">
    <property type="entry name" value="CARBOXYLIC ESTER HYDROLASE"/>
    <property type="match status" value="1"/>
</dbReference>
<keyword evidence="7" id="KW-1185">Reference proteome</keyword>
<dbReference type="GO" id="GO:0016787">
    <property type="term" value="F:hydrolase activity"/>
    <property type="evidence" value="ECO:0007669"/>
    <property type="project" value="UniProtKB-KW"/>
</dbReference>
<dbReference type="PROSITE" id="PS00122">
    <property type="entry name" value="CARBOXYLESTERASE_B_1"/>
    <property type="match status" value="1"/>
</dbReference>
<dbReference type="Pfam" id="PF00135">
    <property type="entry name" value="COesterase"/>
    <property type="match status" value="1"/>
</dbReference>
<dbReference type="EMBL" id="BPWL01000001">
    <property type="protein sequence ID" value="GJJ06836.1"/>
    <property type="molecule type" value="Genomic_DNA"/>
</dbReference>
<evidence type="ECO:0000256" key="2">
    <source>
        <dbReference type="ARBA" id="ARBA00022801"/>
    </source>
</evidence>
<evidence type="ECO:0000256" key="1">
    <source>
        <dbReference type="ARBA" id="ARBA00005964"/>
    </source>
</evidence>
<comment type="caution">
    <text evidence="6">The sequence shown here is derived from an EMBL/GenBank/DDBJ whole genome shotgun (WGS) entry which is preliminary data.</text>
</comment>
<keyword evidence="2 3" id="KW-0378">Hydrolase</keyword>
<dbReference type="InterPro" id="IPR029058">
    <property type="entry name" value="AB_hydrolase_fold"/>
</dbReference>
<dbReference type="InterPro" id="IPR019826">
    <property type="entry name" value="Carboxylesterase_B_AS"/>
</dbReference>
<dbReference type="Proteomes" id="UP001050691">
    <property type="component" value="Unassembled WGS sequence"/>
</dbReference>
<evidence type="ECO:0000256" key="4">
    <source>
        <dbReference type="SAM" id="MobiDB-lite"/>
    </source>
</evidence>
<gene>
    <name evidence="6" type="ORF">Clacol_001032</name>
</gene>
<evidence type="ECO:0000313" key="7">
    <source>
        <dbReference type="Proteomes" id="UP001050691"/>
    </source>
</evidence>
<evidence type="ECO:0000259" key="5">
    <source>
        <dbReference type="Pfam" id="PF00135"/>
    </source>
</evidence>
<organism evidence="6 7">
    <name type="scientific">Clathrus columnatus</name>
    <dbReference type="NCBI Taxonomy" id="1419009"/>
    <lineage>
        <taxon>Eukaryota</taxon>
        <taxon>Fungi</taxon>
        <taxon>Dikarya</taxon>
        <taxon>Basidiomycota</taxon>
        <taxon>Agaricomycotina</taxon>
        <taxon>Agaricomycetes</taxon>
        <taxon>Phallomycetidae</taxon>
        <taxon>Phallales</taxon>
        <taxon>Clathraceae</taxon>
        <taxon>Clathrus</taxon>
    </lineage>
</organism>
<dbReference type="EC" id="3.1.1.-" evidence="3"/>
<comment type="similarity">
    <text evidence="1 3">Belongs to the type-B carboxylesterase/lipase family.</text>
</comment>
<evidence type="ECO:0000313" key="6">
    <source>
        <dbReference type="EMBL" id="GJJ06836.1"/>
    </source>
</evidence>
<protein>
    <recommendedName>
        <fullName evidence="3">Carboxylic ester hydrolase</fullName>
        <ecNumber evidence="3">3.1.1.-</ecNumber>
    </recommendedName>
</protein>
<proteinExistence type="inferred from homology"/>
<reference evidence="6" key="1">
    <citation type="submission" date="2021-10" db="EMBL/GenBank/DDBJ databases">
        <title>De novo Genome Assembly of Clathrus columnatus (Basidiomycota, Fungi) Using Illumina and Nanopore Sequence Data.</title>
        <authorList>
            <person name="Ogiso-Tanaka E."/>
            <person name="Itagaki H."/>
            <person name="Hosoya T."/>
            <person name="Hosaka K."/>
        </authorList>
    </citation>
    <scope>NUCLEOTIDE SEQUENCE</scope>
    <source>
        <strain evidence="6">MO-923</strain>
    </source>
</reference>
<dbReference type="SUPFAM" id="SSF53474">
    <property type="entry name" value="alpha/beta-Hydrolases"/>
    <property type="match status" value="1"/>
</dbReference>